<gene>
    <name evidence="4" type="ORF">QR98_0040750</name>
    <name evidence="3" type="ORF">SSS_4394</name>
</gene>
<dbReference type="VEuPathDB" id="VectorBase:SSCA005140"/>
<evidence type="ECO:0000313" key="4">
    <source>
        <dbReference type="EMBL" id="KPM05610.1"/>
    </source>
</evidence>
<dbReference type="EMBL" id="JXLN01010388">
    <property type="protein sequence ID" value="KPM05610.1"/>
    <property type="molecule type" value="Genomic_DNA"/>
</dbReference>
<evidence type="ECO:0000313" key="5">
    <source>
        <dbReference type="EnsemblMetazoa" id="KAF7491312.1"/>
    </source>
</evidence>
<keyword evidence="2" id="KW-0732">Signal</keyword>
<dbReference type="Proteomes" id="UP000070412">
    <property type="component" value="Unassembled WGS sequence"/>
</dbReference>
<reference evidence="4 7" key="1">
    <citation type="journal article" date="2015" name="Parasit. Vectors">
        <title>Draft genome of the scabies mite.</title>
        <authorList>
            <person name="Rider S.D.Jr."/>
            <person name="Morgan M.S."/>
            <person name="Arlian L.G."/>
        </authorList>
    </citation>
    <scope>NUCLEOTIDE SEQUENCE [LARGE SCALE GENOMIC DNA]</scope>
    <source>
        <strain evidence="4">Arlian Lab</strain>
    </source>
</reference>
<proteinExistence type="predicted"/>
<dbReference type="Proteomes" id="UP000616769">
    <property type="component" value="Unassembled WGS sequence"/>
</dbReference>
<evidence type="ECO:0000313" key="6">
    <source>
        <dbReference type="Proteomes" id="UP000070412"/>
    </source>
</evidence>
<keyword evidence="6" id="KW-1185">Reference proteome</keyword>
<reference evidence="5" key="4">
    <citation type="submission" date="2022-06" db="UniProtKB">
        <authorList>
            <consortium name="EnsemblMetazoa"/>
        </authorList>
    </citation>
    <scope>IDENTIFICATION</scope>
</reference>
<feature type="chain" id="PRO_5007287436" evidence="2">
    <location>
        <begin position="24"/>
        <end position="192"/>
    </location>
</feature>
<evidence type="ECO:0000313" key="3">
    <source>
        <dbReference type="EMBL" id="KAF7491312.1"/>
    </source>
</evidence>
<dbReference type="EnsemblMetazoa" id="SSS_4394s_mrna">
    <property type="protein sequence ID" value="KAF7491312.1"/>
    <property type="gene ID" value="SSS_4394"/>
</dbReference>
<sequence length="192" mass="23066">MSKSKFLIIIIGAIVLNVGQIRSLRMQEYHDSPKHWGYKTEIHHPHSYVYHERYFPKISKSFYESDSYDHRPYRKLHHYFEDNDYEKPKQIIHHHYPKPEPYKPPPSPPSKKEDDAIKINFEIPMKKMFDKSFEKEIMGEKIGEQVGYGKDDEHGPEHHHGYEKKEEKSKEFDIQIPKFDIDGMLDKIKEKI</sequence>
<reference evidence="6" key="2">
    <citation type="journal article" date="2020" name="PLoS Negl. Trop. Dis.">
        <title>High-quality nuclear genome for Sarcoptes scabiei-A critical resource for a neglected parasite.</title>
        <authorList>
            <person name="Korhonen P.K."/>
            <person name="Gasser R.B."/>
            <person name="Ma G."/>
            <person name="Wang T."/>
            <person name="Stroehlein A.J."/>
            <person name="Young N.D."/>
            <person name="Ang C.S."/>
            <person name="Fernando D.D."/>
            <person name="Lu H.C."/>
            <person name="Taylor S."/>
            <person name="Reynolds S.L."/>
            <person name="Mofiz E."/>
            <person name="Najaraj S.H."/>
            <person name="Gowda H."/>
            <person name="Madugundu A."/>
            <person name="Renuse S."/>
            <person name="Holt D."/>
            <person name="Pandey A."/>
            <person name="Papenfuss A.T."/>
            <person name="Fischer K."/>
        </authorList>
    </citation>
    <scope>NUCLEOTIDE SEQUENCE [LARGE SCALE GENOMIC DNA]</scope>
</reference>
<evidence type="ECO:0000256" key="2">
    <source>
        <dbReference type="SAM" id="SignalP"/>
    </source>
</evidence>
<evidence type="ECO:0000313" key="7">
    <source>
        <dbReference type="Proteomes" id="UP000616769"/>
    </source>
</evidence>
<protein>
    <submittedName>
        <fullName evidence="4 5">Uncharacterized protein</fullName>
    </submittedName>
</protein>
<organism evidence="4 7">
    <name type="scientific">Sarcoptes scabiei</name>
    <name type="common">Itch mite</name>
    <name type="synonym">Acarus scabiei</name>
    <dbReference type="NCBI Taxonomy" id="52283"/>
    <lineage>
        <taxon>Eukaryota</taxon>
        <taxon>Metazoa</taxon>
        <taxon>Ecdysozoa</taxon>
        <taxon>Arthropoda</taxon>
        <taxon>Chelicerata</taxon>
        <taxon>Arachnida</taxon>
        <taxon>Acari</taxon>
        <taxon>Acariformes</taxon>
        <taxon>Sarcoptiformes</taxon>
        <taxon>Astigmata</taxon>
        <taxon>Psoroptidia</taxon>
        <taxon>Sarcoptoidea</taxon>
        <taxon>Sarcoptidae</taxon>
        <taxon>Sarcoptinae</taxon>
        <taxon>Sarcoptes</taxon>
    </lineage>
</organism>
<dbReference type="EMBL" id="WVUK01000060">
    <property type="protein sequence ID" value="KAF7491312.1"/>
    <property type="molecule type" value="Genomic_DNA"/>
</dbReference>
<name>A0A132A599_SARSC</name>
<dbReference type="OMA" id="YEHERPK"/>
<accession>A0A132A599</accession>
<feature type="region of interest" description="Disordered" evidence="1">
    <location>
        <begin position="146"/>
        <end position="171"/>
    </location>
</feature>
<evidence type="ECO:0000256" key="1">
    <source>
        <dbReference type="SAM" id="MobiDB-lite"/>
    </source>
</evidence>
<feature type="signal peptide" evidence="2">
    <location>
        <begin position="1"/>
        <end position="23"/>
    </location>
</feature>
<reference evidence="3" key="3">
    <citation type="submission" date="2020-01" db="EMBL/GenBank/DDBJ databases">
        <authorList>
            <person name="Korhonen P.K.K."/>
            <person name="Guangxu M.G."/>
            <person name="Wang T.W."/>
            <person name="Stroehlein A.J.S."/>
            <person name="Young N.D."/>
            <person name="Ang C.-S.A."/>
            <person name="Fernando D.W.F."/>
            <person name="Lu H.L."/>
            <person name="Taylor S.T."/>
            <person name="Ehtesham M.E.M."/>
            <person name="Najaraj S.H.N."/>
            <person name="Harsha G.H.G."/>
            <person name="Madugundu A.M."/>
            <person name="Renuse S.R."/>
            <person name="Holt D.H."/>
            <person name="Pandey A.P."/>
            <person name="Papenfuss A.P."/>
            <person name="Gasser R.B.G."/>
            <person name="Fischer K.F."/>
        </authorList>
    </citation>
    <scope>NUCLEOTIDE SEQUENCE</scope>
    <source>
        <strain evidence="3">SSS_KF_BRIS2020</strain>
    </source>
</reference>
<feature type="region of interest" description="Disordered" evidence="1">
    <location>
        <begin position="94"/>
        <end position="114"/>
    </location>
</feature>
<dbReference type="OrthoDB" id="6514085at2759"/>
<dbReference type="AlphaFoldDB" id="A0A132A599"/>